<dbReference type="RefSeq" id="WP_115551387.1">
    <property type="nucleotide sequence ID" value="NZ_CAONBV010000004.1"/>
</dbReference>
<dbReference type="Proteomes" id="UP000256650">
    <property type="component" value="Unassembled WGS sequence"/>
</dbReference>
<evidence type="ECO:0000313" key="3">
    <source>
        <dbReference type="Proteomes" id="UP000256650"/>
    </source>
</evidence>
<sequence length="72" mass="8158">MTIYSDACGRVIDITLEYQTKPLLEMQEKLAESEEENTEEESKKSAQAEASQIPVEIESQQTTFRVSFSLVV</sequence>
<dbReference type="EMBL" id="NXLS01000003">
    <property type="protein sequence ID" value="RDU63360.1"/>
    <property type="molecule type" value="Genomic_DNA"/>
</dbReference>
<comment type="caution">
    <text evidence="2">The sequence shown here is derived from an EMBL/GenBank/DDBJ whole genome shotgun (WGS) entry which is preliminary data.</text>
</comment>
<organism evidence="2 3">
    <name type="scientific">Helicobacter ganmani</name>
    <dbReference type="NCBI Taxonomy" id="60246"/>
    <lineage>
        <taxon>Bacteria</taxon>
        <taxon>Pseudomonadati</taxon>
        <taxon>Campylobacterota</taxon>
        <taxon>Epsilonproteobacteria</taxon>
        <taxon>Campylobacterales</taxon>
        <taxon>Helicobacteraceae</taxon>
        <taxon>Helicobacter</taxon>
    </lineage>
</organism>
<feature type="region of interest" description="Disordered" evidence="1">
    <location>
        <begin position="27"/>
        <end position="54"/>
    </location>
</feature>
<dbReference type="AlphaFoldDB" id="A0A3D8IE33"/>
<gene>
    <name evidence="2" type="ORF">CQA43_04340</name>
</gene>
<proteinExistence type="predicted"/>
<name>A0A3D8IE33_9HELI</name>
<evidence type="ECO:0000313" key="2">
    <source>
        <dbReference type="EMBL" id="RDU63360.1"/>
    </source>
</evidence>
<dbReference type="GeneID" id="82535513"/>
<protein>
    <submittedName>
        <fullName evidence="2">Uncharacterized protein</fullName>
    </submittedName>
</protein>
<reference evidence="2 3" key="1">
    <citation type="submission" date="2018-04" db="EMBL/GenBank/DDBJ databases">
        <title>Novel Campyloabacter and Helicobacter Species and Strains.</title>
        <authorList>
            <person name="Mannion A.J."/>
            <person name="Shen Z."/>
            <person name="Fox J.G."/>
        </authorList>
    </citation>
    <scope>NUCLEOTIDE SEQUENCE [LARGE SCALE GENOMIC DNA]</scope>
    <source>
        <strain evidence="2 3">MIT 99-5101</strain>
    </source>
</reference>
<accession>A0A3D8IE33</accession>
<evidence type="ECO:0000256" key="1">
    <source>
        <dbReference type="SAM" id="MobiDB-lite"/>
    </source>
</evidence>
<keyword evidence="3" id="KW-1185">Reference proteome</keyword>